<protein>
    <submittedName>
        <fullName evidence="1">Unannotated protein</fullName>
    </submittedName>
</protein>
<evidence type="ECO:0000313" key="1">
    <source>
        <dbReference type="EMBL" id="CAB4579449.1"/>
    </source>
</evidence>
<proteinExistence type="predicted"/>
<accession>A0A6J6EVS1</accession>
<organism evidence="1">
    <name type="scientific">freshwater metagenome</name>
    <dbReference type="NCBI Taxonomy" id="449393"/>
    <lineage>
        <taxon>unclassified sequences</taxon>
        <taxon>metagenomes</taxon>
        <taxon>ecological metagenomes</taxon>
    </lineage>
</organism>
<reference evidence="1" key="1">
    <citation type="submission" date="2020-05" db="EMBL/GenBank/DDBJ databases">
        <authorList>
            <person name="Chiriac C."/>
            <person name="Salcher M."/>
            <person name="Ghai R."/>
            <person name="Kavagutti S V."/>
        </authorList>
    </citation>
    <scope>NUCLEOTIDE SEQUENCE</scope>
</reference>
<gene>
    <name evidence="1" type="ORF">UFOPK1726_00802</name>
</gene>
<dbReference type="AlphaFoldDB" id="A0A6J6EVS1"/>
<dbReference type="EMBL" id="CAEZTT010000090">
    <property type="protein sequence ID" value="CAB4579449.1"/>
    <property type="molecule type" value="Genomic_DNA"/>
</dbReference>
<sequence length="100" mass="10693">MLTAIVLAVLFIVILTCCGVTGVPEGFFGGVIREEPGVLMANNARYPYWLSERELAMNENLGYMQGVSAPALSPLEVQVVASTLDGVNIDTGRSMDLMAI</sequence>
<name>A0A6J6EVS1_9ZZZZ</name>